<accession>A0AAE7V917</accession>
<dbReference type="Proteomes" id="UP000827047">
    <property type="component" value="Segment"/>
</dbReference>
<organism evidence="1 2">
    <name type="scientific">Pseudomonas phage PA7</name>
    <dbReference type="NCBI Taxonomy" id="347330"/>
    <lineage>
        <taxon>Viruses</taxon>
        <taxon>Duplodnaviria</taxon>
        <taxon>Heunggongvirae</taxon>
        <taxon>Uroviricota</taxon>
        <taxon>Caudoviricetes</taxon>
        <taxon>Chimalliviridae</taxon>
        <taxon>Phikzvirus</taxon>
        <taxon>Phikzvirus PA7</taxon>
    </lineage>
</organism>
<evidence type="ECO:0000313" key="1">
    <source>
        <dbReference type="EMBL" id="QXN68393.1"/>
    </source>
</evidence>
<protein>
    <submittedName>
        <fullName evidence="1">Uncharacterized protein</fullName>
    </submittedName>
</protein>
<evidence type="ECO:0000313" key="2">
    <source>
        <dbReference type="Proteomes" id="UP000827047"/>
    </source>
</evidence>
<name>A0AAE7V917_9CAUD</name>
<proteinExistence type="predicted"/>
<sequence>MALICGYGENAVLFGGDVDVVDYAMSQRKYTLDNKFIIRGIAVMSADKEARHSFCRANRELFLSHRTKDYNVITQQFQESVNNYKVMVYIVFDDELAVFVPNTPITVLNYKNNPDGVTVINKGFRYKQRERLKVLIKTYHNDLLLLAKNIADNSLKDVNQLTVFKDGTTQRFI</sequence>
<dbReference type="EMBL" id="MZ444140">
    <property type="protein sequence ID" value="QXN68393.1"/>
    <property type="molecule type" value="Genomic_DNA"/>
</dbReference>
<reference evidence="1" key="1">
    <citation type="submission" date="2021-06" db="EMBL/GenBank/DDBJ databases">
        <authorList>
            <person name="Zhong Z."/>
        </authorList>
    </citation>
    <scope>NUCLEOTIDE SEQUENCE</scope>
</reference>